<name>A0A367CHP5_9ENTE</name>
<protein>
    <submittedName>
        <fullName evidence="2">Uncharacterized protein</fullName>
    </submittedName>
</protein>
<evidence type="ECO:0000256" key="1">
    <source>
        <dbReference type="SAM" id="SignalP"/>
    </source>
</evidence>
<comment type="caution">
    <text evidence="2">The sequence shown here is derived from an EMBL/GenBank/DDBJ whole genome shotgun (WGS) entry which is preliminary data.</text>
</comment>
<keyword evidence="1" id="KW-0732">Signal</keyword>
<organism evidence="2 3">
    <name type="scientific">Enterococcus durans</name>
    <dbReference type="NCBI Taxonomy" id="53345"/>
    <lineage>
        <taxon>Bacteria</taxon>
        <taxon>Bacillati</taxon>
        <taxon>Bacillota</taxon>
        <taxon>Bacilli</taxon>
        <taxon>Lactobacillales</taxon>
        <taxon>Enterococcaceae</taxon>
        <taxon>Enterococcus</taxon>
    </lineage>
</organism>
<proteinExistence type="predicted"/>
<dbReference type="RefSeq" id="WP_113845119.1">
    <property type="nucleotide sequence ID" value="NZ_LEPB01000001.1"/>
</dbReference>
<dbReference type="AlphaFoldDB" id="A0A367CHP5"/>
<dbReference type="EMBL" id="LEPB01000001">
    <property type="protein sequence ID" value="RCA11988.1"/>
    <property type="molecule type" value="Genomic_DNA"/>
</dbReference>
<evidence type="ECO:0000313" key="3">
    <source>
        <dbReference type="Proteomes" id="UP000252797"/>
    </source>
</evidence>
<feature type="signal peptide" evidence="1">
    <location>
        <begin position="1"/>
        <end position="21"/>
    </location>
</feature>
<evidence type="ECO:0000313" key="2">
    <source>
        <dbReference type="EMBL" id="RCA11988.1"/>
    </source>
</evidence>
<reference evidence="2 3" key="1">
    <citation type="submission" date="2015-06" db="EMBL/GenBank/DDBJ databases">
        <title>The Genome Sequence of Enterococcus durans 4EA1.</title>
        <authorList>
            <consortium name="The Broad Institute Genomics Platform"/>
            <consortium name="The Broad Institute Genome Sequencing Center for Infectious Disease"/>
            <person name="Earl A.M."/>
            <person name="Van Tyne D."/>
            <person name="Lebreton F."/>
            <person name="Saavedra J.T."/>
            <person name="Gilmore M.S."/>
            <person name="Manson Mcguire A."/>
            <person name="Clock S."/>
            <person name="Crupain M."/>
            <person name="Rangan U."/>
            <person name="Young S."/>
            <person name="Abouelleil A."/>
            <person name="Cao P."/>
            <person name="Chapman S.B."/>
            <person name="Griggs A."/>
            <person name="Priest M."/>
            <person name="Shea T."/>
            <person name="Wortman J."/>
            <person name="Nusbaum C."/>
            <person name="Birren B."/>
        </authorList>
    </citation>
    <scope>NUCLEOTIDE SEQUENCE [LARGE SCALE GENOMIC DNA]</scope>
    <source>
        <strain evidence="2 3">4EA1</strain>
    </source>
</reference>
<gene>
    <name evidence="2" type="ORF">EA71_00192</name>
</gene>
<feature type="chain" id="PRO_5039677777" evidence="1">
    <location>
        <begin position="22"/>
        <end position="127"/>
    </location>
</feature>
<sequence length="127" mass="14053">MRRIKKNMTCIIGLFSMVVLFTPLSQVSATQTIEPLVVTTEPTILDLDETNSLLPRQTRITTNTFYGGVTGIPGFGTVWGEFYPTQREVAVQAKGKQVKTVYGPPGRTAKATAPRAFTGNTSGWWWR</sequence>
<dbReference type="Proteomes" id="UP000252797">
    <property type="component" value="Unassembled WGS sequence"/>
</dbReference>
<accession>A0A367CHP5</accession>